<evidence type="ECO:0000313" key="1">
    <source>
        <dbReference type="EMBL" id="GAM14738.1"/>
    </source>
</evidence>
<reference evidence="1 2" key="1">
    <citation type="submission" date="2013-06" db="EMBL/GenBank/DDBJ databases">
        <title>Whole genome shotgun sequence of Bacillus selenatarsenatis SF-1.</title>
        <authorList>
            <person name="Kuroda M."/>
            <person name="Sei K."/>
            <person name="Yamashita M."/>
            <person name="Ike M."/>
        </authorList>
    </citation>
    <scope>NUCLEOTIDE SEQUENCE [LARGE SCALE GENOMIC DNA]</scope>
    <source>
        <strain evidence="1 2">SF-1</strain>
    </source>
</reference>
<dbReference type="STRING" id="1321606.SAMD00020551_2892"/>
<proteinExistence type="predicted"/>
<keyword evidence="2" id="KW-1185">Reference proteome</keyword>
<accession>A0A0A8X465</accession>
<organism evidence="1 2">
    <name type="scientific">Mesobacillus selenatarsenatis (strain DSM 18680 / JCM 14380 / FERM P-15431 / SF-1)</name>
    <dbReference type="NCBI Taxonomy" id="1321606"/>
    <lineage>
        <taxon>Bacteria</taxon>
        <taxon>Bacillati</taxon>
        <taxon>Bacillota</taxon>
        <taxon>Bacilli</taxon>
        <taxon>Bacillales</taxon>
        <taxon>Bacillaceae</taxon>
        <taxon>Mesobacillus</taxon>
    </lineage>
</organism>
<name>A0A0A8X465_MESS1</name>
<dbReference type="AlphaFoldDB" id="A0A0A8X465"/>
<dbReference type="EMBL" id="BASE01000068">
    <property type="protein sequence ID" value="GAM14738.1"/>
    <property type="molecule type" value="Genomic_DNA"/>
</dbReference>
<evidence type="ECO:0000313" key="2">
    <source>
        <dbReference type="Proteomes" id="UP000031014"/>
    </source>
</evidence>
<sequence>MKNCSNRRVKEAGYPNIFYKLMDKQLHKKRLVAISPANL</sequence>
<gene>
    <name evidence="1" type="ORF">SAMD00020551_2892</name>
</gene>
<dbReference type="Proteomes" id="UP000031014">
    <property type="component" value="Unassembled WGS sequence"/>
</dbReference>
<protein>
    <submittedName>
        <fullName evidence="1">Uncharacterized protein</fullName>
    </submittedName>
</protein>
<comment type="caution">
    <text evidence="1">The sequence shown here is derived from an EMBL/GenBank/DDBJ whole genome shotgun (WGS) entry which is preliminary data.</text>
</comment>